<dbReference type="GeneID" id="108738155"/>
<reference evidence="3" key="1">
    <citation type="submission" date="2025-08" db="UniProtKB">
        <authorList>
            <consortium name="RefSeq"/>
        </authorList>
    </citation>
    <scope>IDENTIFICATION</scope>
    <source>
        <tissue evidence="3">Entire body</tissue>
    </source>
</reference>
<organism evidence="2 3">
    <name type="scientific">Agrilus planipennis</name>
    <name type="common">Emerald ash borer</name>
    <name type="synonym">Agrilus marcopoli</name>
    <dbReference type="NCBI Taxonomy" id="224129"/>
    <lineage>
        <taxon>Eukaryota</taxon>
        <taxon>Metazoa</taxon>
        <taxon>Ecdysozoa</taxon>
        <taxon>Arthropoda</taxon>
        <taxon>Hexapoda</taxon>
        <taxon>Insecta</taxon>
        <taxon>Pterygota</taxon>
        <taxon>Neoptera</taxon>
        <taxon>Endopterygota</taxon>
        <taxon>Coleoptera</taxon>
        <taxon>Polyphaga</taxon>
        <taxon>Elateriformia</taxon>
        <taxon>Buprestoidea</taxon>
        <taxon>Buprestidae</taxon>
        <taxon>Agrilinae</taxon>
        <taxon>Agrilus</taxon>
    </lineage>
</organism>
<evidence type="ECO:0000313" key="3">
    <source>
        <dbReference type="RefSeq" id="XP_018326919.1"/>
    </source>
</evidence>
<dbReference type="InParanoid" id="A0A1W4WSP7"/>
<accession>A0A1W4WSP7</accession>
<evidence type="ECO:0000313" key="2">
    <source>
        <dbReference type="Proteomes" id="UP000192223"/>
    </source>
</evidence>
<proteinExistence type="predicted"/>
<dbReference type="AlphaFoldDB" id="A0A1W4WSP7"/>
<sequence length="149" mass="16697">MIMCVETRAAGLPRVPNLTNGSGLQHHIDESPQHPNRTNARIDTCRESQVTSCPLATAAPTAPIFPSTYLPTFWWSGYHQQPPNSVNYRKVFIPVANARWSSTTFFPSTVCHSLSPSHLIKGTYSIITSSRGWELDDQVNRKQYSCYSL</sequence>
<protein>
    <submittedName>
        <fullName evidence="3">Uncharacterized protein LOC108738155</fullName>
    </submittedName>
</protein>
<dbReference type="RefSeq" id="XP_018326919.1">
    <property type="nucleotide sequence ID" value="XM_018471417.2"/>
</dbReference>
<keyword evidence="2" id="KW-1185">Reference proteome</keyword>
<gene>
    <name evidence="3" type="primary">LOC108738155</name>
</gene>
<name>A0A1W4WSP7_AGRPL</name>
<dbReference type="KEGG" id="apln:108738155"/>
<feature type="region of interest" description="Disordered" evidence="1">
    <location>
        <begin position="16"/>
        <end position="39"/>
    </location>
</feature>
<dbReference type="Proteomes" id="UP000192223">
    <property type="component" value="Unplaced"/>
</dbReference>
<evidence type="ECO:0000256" key="1">
    <source>
        <dbReference type="SAM" id="MobiDB-lite"/>
    </source>
</evidence>